<organism evidence="2 3">
    <name type="scientific">Hydra vulgaris</name>
    <name type="common">Hydra</name>
    <name type="synonym">Hydra attenuata</name>
    <dbReference type="NCBI Taxonomy" id="6087"/>
    <lineage>
        <taxon>Eukaryota</taxon>
        <taxon>Metazoa</taxon>
        <taxon>Cnidaria</taxon>
        <taxon>Hydrozoa</taxon>
        <taxon>Hydroidolina</taxon>
        <taxon>Anthoathecata</taxon>
        <taxon>Aplanulata</taxon>
        <taxon>Hydridae</taxon>
        <taxon>Hydra</taxon>
    </lineage>
</organism>
<dbReference type="InterPro" id="IPR052338">
    <property type="entry name" value="Transposase_5"/>
</dbReference>
<keyword evidence="2" id="KW-1185">Reference proteome</keyword>
<accession>A0ABM4CLC4</accession>
<dbReference type="Pfam" id="PF01498">
    <property type="entry name" value="HTH_Tnp_Tc3_2"/>
    <property type="match status" value="1"/>
</dbReference>
<evidence type="ECO:0000313" key="3">
    <source>
        <dbReference type="RefSeq" id="XP_065662583.1"/>
    </source>
</evidence>
<evidence type="ECO:0000313" key="2">
    <source>
        <dbReference type="Proteomes" id="UP001652625"/>
    </source>
</evidence>
<dbReference type="InterPro" id="IPR009057">
    <property type="entry name" value="Homeodomain-like_sf"/>
</dbReference>
<evidence type="ECO:0000259" key="1">
    <source>
        <dbReference type="Pfam" id="PF01498"/>
    </source>
</evidence>
<dbReference type="SUPFAM" id="SSF46689">
    <property type="entry name" value="Homeodomain-like"/>
    <property type="match status" value="1"/>
</dbReference>
<dbReference type="PANTHER" id="PTHR23022:SF135">
    <property type="entry name" value="SI:DKEY-77F5.3"/>
    <property type="match status" value="1"/>
</dbReference>
<name>A0ABM4CLC4_HYDVU</name>
<dbReference type="PANTHER" id="PTHR23022">
    <property type="entry name" value="TRANSPOSABLE ELEMENT-RELATED"/>
    <property type="match status" value="1"/>
</dbReference>
<protein>
    <submittedName>
        <fullName evidence="3">Uncharacterized protein LOC136085223</fullName>
    </submittedName>
</protein>
<dbReference type="InterPro" id="IPR002492">
    <property type="entry name" value="Transposase_Tc1-like"/>
</dbReference>
<dbReference type="RefSeq" id="XP_065662583.1">
    <property type="nucleotide sequence ID" value="XM_065806511.1"/>
</dbReference>
<sequence length="151" mass="17599">MAPVRELSFEQRVRIVLLDEEGVSERKVVERMKISKTGVHNTIKRFKETGQYCYLPQPGQPRKIDEHGDCRITRLSMSNRKLTAPQITREYNETAEKLVCVWTIRNRLMKAGLRGRVAAEKPLLRKANKAKRLQWARKHANWTISQCKTVV</sequence>
<dbReference type="Gene3D" id="1.10.10.10">
    <property type="entry name" value="Winged helix-like DNA-binding domain superfamily/Winged helix DNA-binding domain"/>
    <property type="match status" value="1"/>
</dbReference>
<dbReference type="Proteomes" id="UP001652625">
    <property type="component" value="Chromosome 09"/>
</dbReference>
<dbReference type="InterPro" id="IPR036388">
    <property type="entry name" value="WH-like_DNA-bd_sf"/>
</dbReference>
<dbReference type="GeneID" id="136085223"/>
<proteinExistence type="predicted"/>
<reference evidence="3" key="1">
    <citation type="submission" date="2025-08" db="UniProtKB">
        <authorList>
            <consortium name="RefSeq"/>
        </authorList>
    </citation>
    <scope>IDENTIFICATION</scope>
</reference>
<gene>
    <name evidence="3" type="primary">LOC136085223</name>
</gene>
<feature type="domain" description="Transposase Tc1-like" evidence="1">
    <location>
        <begin position="71"/>
        <end position="141"/>
    </location>
</feature>